<organism evidence="2 3">
    <name type="scientific">Desulfotruncus arcticus DSM 17038</name>
    <dbReference type="NCBI Taxonomy" id="1121424"/>
    <lineage>
        <taxon>Bacteria</taxon>
        <taxon>Bacillati</taxon>
        <taxon>Bacillota</taxon>
        <taxon>Clostridia</taxon>
        <taxon>Eubacteriales</taxon>
        <taxon>Desulfallaceae</taxon>
        <taxon>Desulfotruncus</taxon>
    </lineage>
</organism>
<proteinExistence type="predicted"/>
<gene>
    <name evidence="2" type="ORF">SAMN05660649_01250</name>
</gene>
<dbReference type="OrthoDB" id="1806931at2"/>
<dbReference type="STRING" id="341036.SAMN05660649_01250"/>
<dbReference type="AlphaFoldDB" id="A0A1I2QL12"/>
<accession>A0A1I2QL12</accession>
<sequence>MKSKKWHIGALLLAVVILAGTVTSAFADSTQAKKPDLSNLYQSFIEKFAANLGVSQEQVTTALDQTKQQMLDEAVQQGQITQEQADKIASGEGFNFGPGFIGHKFGAKGDNFFAGDGRSLDNIANVLGMTVDELKTELKDNKMQDVVTAHGLTIEEFQQKMLQIRKDAISQAVTDGKLTQDQADKILQNMENRLNRGPGNTVNEPKDDNN</sequence>
<dbReference type="Pfam" id="PF10925">
    <property type="entry name" value="DUF2680"/>
    <property type="match status" value="1"/>
</dbReference>
<dbReference type="Gene3D" id="1.10.10.1530">
    <property type="match status" value="1"/>
</dbReference>
<evidence type="ECO:0000313" key="2">
    <source>
        <dbReference type="EMBL" id="SFG28009.1"/>
    </source>
</evidence>
<evidence type="ECO:0000256" key="1">
    <source>
        <dbReference type="SAM" id="SignalP"/>
    </source>
</evidence>
<name>A0A1I2QL12_9FIRM</name>
<dbReference type="InterPro" id="IPR024485">
    <property type="entry name" value="DUF2680"/>
</dbReference>
<reference evidence="3" key="1">
    <citation type="submission" date="2016-10" db="EMBL/GenBank/DDBJ databases">
        <authorList>
            <person name="Varghese N."/>
            <person name="Submissions S."/>
        </authorList>
    </citation>
    <scope>NUCLEOTIDE SEQUENCE [LARGE SCALE GENOMIC DNA]</scope>
    <source>
        <strain evidence="3">DSM 17038</strain>
    </source>
</reference>
<keyword evidence="3" id="KW-1185">Reference proteome</keyword>
<feature type="signal peptide" evidence="1">
    <location>
        <begin position="1"/>
        <end position="27"/>
    </location>
</feature>
<feature type="chain" id="PRO_5011693062" evidence="1">
    <location>
        <begin position="28"/>
        <end position="210"/>
    </location>
</feature>
<keyword evidence="1" id="KW-0732">Signal</keyword>
<dbReference type="Proteomes" id="UP000199337">
    <property type="component" value="Unassembled WGS sequence"/>
</dbReference>
<dbReference type="EMBL" id="FOOX01000003">
    <property type="protein sequence ID" value="SFG28009.1"/>
    <property type="molecule type" value="Genomic_DNA"/>
</dbReference>
<dbReference type="RefSeq" id="WP_092469751.1">
    <property type="nucleotide sequence ID" value="NZ_FOOX01000003.1"/>
</dbReference>
<evidence type="ECO:0000313" key="3">
    <source>
        <dbReference type="Proteomes" id="UP000199337"/>
    </source>
</evidence>
<protein>
    <submittedName>
        <fullName evidence="2">Uncharacterized protein</fullName>
    </submittedName>
</protein>